<evidence type="ECO:0000259" key="4">
    <source>
        <dbReference type="PROSITE" id="PS51767"/>
    </source>
</evidence>
<evidence type="ECO:0000256" key="2">
    <source>
        <dbReference type="SAM" id="MobiDB-lite"/>
    </source>
</evidence>
<dbReference type="EMBL" id="CAXHTA020000016">
    <property type="protein sequence ID" value="CAL5226990.1"/>
    <property type="molecule type" value="Genomic_DNA"/>
</dbReference>
<dbReference type="PANTHER" id="PTHR47966:SF51">
    <property type="entry name" value="BETA-SITE APP-CLEAVING ENZYME, ISOFORM A-RELATED"/>
    <property type="match status" value="1"/>
</dbReference>
<comment type="similarity">
    <text evidence="1">Belongs to the peptidase A1 family.</text>
</comment>
<dbReference type="CDD" id="cd05471">
    <property type="entry name" value="pepsin_like"/>
    <property type="match status" value="1"/>
</dbReference>
<proteinExistence type="inferred from homology"/>
<comment type="caution">
    <text evidence="5">The sequence shown here is derived from an EMBL/GenBank/DDBJ whole genome shotgun (WGS) entry which is preliminary data.</text>
</comment>
<dbReference type="Proteomes" id="UP001497392">
    <property type="component" value="Unassembled WGS sequence"/>
</dbReference>
<feature type="chain" id="PRO_5046027992" evidence="3">
    <location>
        <begin position="27"/>
        <end position="597"/>
    </location>
</feature>
<evidence type="ECO:0000313" key="5">
    <source>
        <dbReference type="EMBL" id="CAL5226990.1"/>
    </source>
</evidence>
<keyword evidence="6" id="KW-1185">Reference proteome</keyword>
<evidence type="ECO:0000256" key="3">
    <source>
        <dbReference type="SAM" id="SignalP"/>
    </source>
</evidence>
<dbReference type="Gene3D" id="2.40.70.10">
    <property type="entry name" value="Acid Proteases"/>
    <property type="match status" value="2"/>
</dbReference>
<dbReference type="SUPFAM" id="SSF50630">
    <property type="entry name" value="Acid proteases"/>
    <property type="match status" value="1"/>
</dbReference>
<dbReference type="InterPro" id="IPR021109">
    <property type="entry name" value="Peptidase_aspartic_dom_sf"/>
</dbReference>
<dbReference type="InterPro" id="IPR001461">
    <property type="entry name" value="Aspartic_peptidase_A1"/>
</dbReference>
<feature type="domain" description="Peptidase A1" evidence="4">
    <location>
        <begin position="53"/>
        <end position="372"/>
    </location>
</feature>
<organism evidence="5 6">
    <name type="scientific">Coccomyxa viridis</name>
    <dbReference type="NCBI Taxonomy" id="1274662"/>
    <lineage>
        <taxon>Eukaryota</taxon>
        <taxon>Viridiplantae</taxon>
        <taxon>Chlorophyta</taxon>
        <taxon>core chlorophytes</taxon>
        <taxon>Trebouxiophyceae</taxon>
        <taxon>Trebouxiophyceae incertae sedis</taxon>
        <taxon>Coccomyxaceae</taxon>
        <taxon>Coccomyxa</taxon>
    </lineage>
</organism>
<sequence length="597" mass="61607">MRSTPELRSTVLLGALAFILSAPVEGVVVKVDLYRKNSSLDKSKARAARNVLYYGSIALGDPGQDLTVCFDTGSADLWVPSVECKDPSCLTHDRFDPTLSRTQDTGGQFNIKYGTGAVRGKVVTDVLRFSQPPIVVPDQGFGLATDHSADFASASCDGIFGLALPALSKQGQMPAFFRMLEGNMLDEPLFSIWLSPDPTTEPAGKIMFGGHNPQRYIGDLVDLPVVSRKYWMVSLDGVKVGNTVVPEMKADGAIMDTGTSLITTSMQDAAAINSAIPGMVYSAETKTWRLAGGCAAVDTLPSVSFVMSGTSFSLGPRQYIIQVGVGADTYCMSGIVGNGPEGKVVMGASFLRAYYSVYTYDLVSGNAWVSLAPSAIDTGMDSEGVEITNAAAAAGQQLSASSVFVTPLKNQKPATGYNWSVQKPAQAPATAPAAGVASVAPAEAPAAAVSGASAPDGTVLGAAQLIGRVTGVSGGQPTVPKEQPMQQPGTAASARPEPAPVVPLAAAPALASSQVQPTAAQSQTRGSASSAGLSQDPSHPPNTPDKFYSAALAATAYVSESGPSPMPGPAPAPRQQLTVPGVTSFGQMLGGRKRLRA</sequence>
<reference evidence="5 6" key="1">
    <citation type="submission" date="2024-06" db="EMBL/GenBank/DDBJ databases">
        <authorList>
            <person name="Kraege A."/>
            <person name="Thomma B."/>
        </authorList>
    </citation>
    <scope>NUCLEOTIDE SEQUENCE [LARGE SCALE GENOMIC DNA]</scope>
</reference>
<dbReference type="PRINTS" id="PR00792">
    <property type="entry name" value="PEPSIN"/>
</dbReference>
<dbReference type="InterPro" id="IPR034164">
    <property type="entry name" value="Pepsin-like_dom"/>
</dbReference>
<evidence type="ECO:0000313" key="6">
    <source>
        <dbReference type="Proteomes" id="UP001497392"/>
    </source>
</evidence>
<protein>
    <submittedName>
        <fullName evidence="5">G9879 protein</fullName>
    </submittedName>
</protein>
<feature type="region of interest" description="Disordered" evidence="2">
    <location>
        <begin position="559"/>
        <end position="597"/>
    </location>
</feature>
<feature type="region of interest" description="Disordered" evidence="2">
    <location>
        <begin position="512"/>
        <end position="546"/>
    </location>
</feature>
<accession>A0ABP1G6J6</accession>
<feature type="signal peptide" evidence="3">
    <location>
        <begin position="1"/>
        <end position="26"/>
    </location>
</feature>
<feature type="region of interest" description="Disordered" evidence="2">
    <location>
        <begin position="471"/>
        <end position="498"/>
    </location>
</feature>
<dbReference type="InterPro" id="IPR033121">
    <property type="entry name" value="PEPTIDASE_A1"/>
</dbReference>
<dbReference type="Pfam" id="PF00026">
    <property type="entry name" value="Asp"/>
    <property type="match status" value="1"/>
</dbReference>
<keyword evidence="3" id="KW-0732">Signal</keyword>
<name>A0ABP1G6J6_9CHLO</name>
<evidence type="ECO:0000256" key="1">
    <source>
        <dbReference type="ARBA" id="ARBA00007447"/>
    </source>
</evidence>
<dbReference type="PROSITE" id="PS51767">
    <property type="entry name" value="PEPTIDASE_A1"/>
    <property type="match status" value="1"/>
</dbReference>
<feature type="compositionally biased region" description="Polar residues" evidence="2">
    <location>
        <begin position="518"/>
        <end position="537"/>
    </location>
</feature>
<gene>
    <name evidence="5" type="primary">g9879</name>
    <name evidence="5" type="ORF">VP750_LOCUS8896</name>
</gene>
<dbReference type="PANTHER" id="PTHR47966">
    <property type="entry name" value="BETA-SITE APP-CLEAVING ENZYME, ISOFORM A-RELATED"/>
    <property type="match status" value="1"/>
</dbReference>